<feature type="domain" description="Haemolysin activator HlyB C-terminal" evidence="6">
    <location>
        <begin position="383"/>
        <end position="518"/>
    </location>
</feature>
<gene>
    <name evidence="8" type="ORF">SAMN05216230_11742</name>
</gene>
<accession>A0A1H9TZC0</accession>
<dbReference type="Gene3D" id="2.40.160.50">
    <property type="entry name" value="membrane protein fhac: a member of the omp85/tpsb transporter family"/>
    <property type="match status" value="1"/>
</dbReference>
<name>A0A1H9TZC0_9PSED</name>
<keyword evidence="1" id="KW-1134">Transmembrane beta strand</keyword>
<dbReference type="EMBL" id="FOEQ01000017">
    <property type="protein sequence ID" value="SES02479.1"/>
    <property type="molecule type" value="Genomic_DNA"/>
</dbReference>
<dbReference type="GO" id="GO:0046819">
    <property type="term" value="P:protein secretion by the type V secretion system"/>
    <property type="evidence" value="ECO:0007669"/>
    <property type="project" value="TreeGrafter"/>
</dbReference>
<dbReference type="GO" id="GO:0098046">
    <property type="term" value="C:type V protein secretion system complex"/>
    <property type="evidence" value="ECO:0007669"/>
    <property type="project" value="TreeGrafter"/>
</dbReference>
<evidence type="ECO:0000259" key="7">
    <source>
        <dbReference type="Pfam" id="PF08479"/>
    </source>
</evidence>
<proteinExistence type="predicted"/>
<dbReference type="RefSeq" id="WP_094012492.1">
    <property type="nucleotide sequence ID" value="NZ_FOEQ01000017.1"/>
</dbReference>
<dbReference type="Pfam" id="PF03865">
    <property type="entry name" value="ShlB"/>
    <property type="match status" value="1"/>
</dbReference>
<dbReference type="GO" id="GO:0008320">
    <property type="term" value="F:protein transmembrane transporter activity"/>
    <property type="evidence" value="ECO:0007669"/>
    <property type="project" value="TreeGrafter"/>
</dbReference>
<feature type="domain" description="Polypeptide-transport-associated ShlB-type" evidence="7">
    <location>
        <begin position="72"/>
        <end position="146"/>
    </location>
</feature>
<dbReference type="InterPro" id="IPR005565">
    <property type="entry name" value="Hemolysn_activator_HlyB_C"/>
</dbReference>
<dbReference type="PROSITE" id="PS51257">
    <property type="entry name" value="PROKAR_LIPOPROTEIN"/>
    <property type="match status" value="1"/>
</dbReference>
<keyword evidence="5" id="KW-0732">Signal</keyword>
<organism evidence="8 9">
    <name type="scientific">Pseudomonas soli</name>
    <dbReference type="NCBI Taxonomy" id="1306993"/>
    <lineage>
        <taxon>Bacteria</taxon>
        <taxon>Pseudomonadati</taxon>
        <taxon>Pseudomonadota</taxon>
        <taxon>Gammaproteobacteria</taxon>
        <taxon>Pseudomonadales</taxon>
        <taxon>Pseudomonadaceae</taxon>
        <taxon>Pseudomonas</taxon>
    </lineage>
</organism>
<reference evidence="8 9" key="1">
    <citation type="submission" date="2016-10" db="EMBL/GenBank/DDBJ databases">
        <authorList>
            <person name="de Groot N.N."/>
        </authorList>
    </citation>
    <scope>NUCLEOTIDE SEQUENCE [LARGE SCALE GENOMIC DNA]</scope>
    <source>
        <strain evidence="8 9">LMG 27941</strain>
    </source>
</reference>
<dbReference type="InterPro" id="IPR013686">
    <property type="entry name" value="Polypept-transport_assoc_ShlB"/>
</dbReference>
<feature type="chain" id="PRO_5011497756" evidence="5">
    <location>
        <begin position="20"/>
        <end position="556"/>
    </location>
</feature>
<evidence type="ECO:0000259" key="6">
    <source>
        <dbReference type="Pfam" id="PF03865"/>
    </source>
</evidence>
<evidence type="ECO:0000313" key="9">
    <source>
        <dbReference type="Proteomes" id="UP000199221"/>
    </source>
</evidence>
<evidence type="ECO:0000256" key="1">
    <source>
        <dbReference type="ARBA" id="ARBA00022452"/>
    </source>
</evidence>
<sequence>MRRLLLTMLGLSAACLARGEPLPSFLNSNETERRLPTPNLPVDAYRPDQPGLRVPSVDTTRQPPLLMNTRVAVRKVRFEGGTVYPLSDLREHYQPVIGREVTLAELIEITRRLTQRYQQDGYLLSYAYLPPQDFADGRVRVVLVEGYIHDYHIEGDIGAARAYLVQLLDRLKAERPLTRESFERYTSLAGRIPGVTFQAQVPPPATTDGATRLLAQVSRKPVTTTLSLNDGSRDDLQALLGASSNAQTRFAEQLSASVLVPPGEDKEHYYRLDYSQFLDAEGSKLLLSASRYRSDPKARIRLDNGIDLTQHRENERYSVGISQSLIASPSEWLEVVGRFYVVNDRIDYQVVGFPLRLDSETDIRALSFEGDWRKADARRLRILSAGVYQGLDRLGANTNADYDLDFLRLRVSGVQSDNFSDNWQGVASAAAYWSNDSLPDSERAVFGGQNFGRGYPSDQGSGDKGWGLAYELNYSFRRDAGWLKVVQPYVALDTARAWFNALDVRDSKMSSAALGLRFGDMRYYNIALEVAKPMSDMALDSFNRRPRLNLSFSYQL</sequence>
<dbReference type="Proteomes" id="UP000199221">
    <property type="component" value="Unassembled WGS sequence"/>
</dbReference>
<dbReference type="Pfam" id="PF08479">
    <property type="entry name" value="POTRA_2"/>
    <property type="match status" value="1"/>
</dbReference>
<dbReference type="InterPro" id="IPR051544">
    <property type="entry name" value="TPS_OM_transporter"/>
</dbReference>
<keyword evidence="2" id="KW-0812">Transmembrane</keyword>
<evidence type="ECO:0000256" key="4">
    <source>
        <dbReference type="SAM" id="MobiDB-lite"/>
    </source>
</evidence>
<protein>
    <submittedName>
        <fullName evidence="8">Hemolysin activation/secretion protein</fullName>
    </submittedName>
</protein>
<feature type="region of interest" description="Disordered" evidence="4">
    <location>
        <begin position="27"/>
        <end position="60"/>
    </location>
</feature>
<evidence type="ECO:0000256" key="3">
    <source>
        <dbReference type="ARBA" id="ARBA00023237"/>
    </source>
</evidence>
<evidence type="ECO:0000256" key="5">
    <source>
        <dbReference type="SAM" id="SignalP"/>
    </source>
</evidence>
<dbReference type="PANTHER" id="PTHR34597:SF6">
    <property type="entry name" value="BLR6126 PROTEIN"/>
    <property type="match status" value="1"/>
</dbReference>
<evidence type="ECO:0000256" key="2">
    <source>
        <dbReference type="ARBA" id="ARBA00022692"/>
    </source>
</evidence>
<keyword evidence="3" id="KW-0998">Cell outer membrane</keyword>
<keyword evidence="1" id="KW-0472">Membrane</keyword>
<dbReference type="PANTHER" id="PTHR34597">
    <property type="entry name" value="SLR1661 PROTEIN"/>
    <property type="match status" value="1"/>
</dbReference>
<evidence type="ECO:0000313" key="8">
    <source>
        <dbReference type="EMBL" id="SES02479.1"/>
    </source>
</evidence>
<dbReference type="Gene3D" id="3.10.20.310">
    <property type="entry name" value="membrane protein fhac"/>
    <property type="match status" value="1"/>
</dbReference>
<dbReference type="AlphaFoldDB" id="A0A1H9TZC0"/>
<feature type="signal peptide" evidence="5">
    <location>
        <begin position="1"/>
        <end position="19"/>
    </location>
</feature>